<evidence type="ECO:0000313" key="8">
    <source>
        <dbReference type="EMBL" id="GGM59499.1"/>
    </source>
</evidence>
<keyword evidence="10" id="KW-1185">Reference proteome</keyword>
<dbReference type="InterPro" id="IPR008972">
    <property type="entry name" value="Cupredoxin"/>
</dbReference>
<dbReference type="PROSITE" id="PS00080">
    <property type="entry name" value="MULTICOPPER_OXIDASE2"/>
    <property type="match status" value="1"/>
</dbReference>
<feature type="compositionally biased region" description="Gly residues" evidence="4">
    <location>
        <begin position="214"/>
        <end position="243"/>
    </location>
</feature>
<comment type="caution">
    <text evidence="8">The sequence shown here is derived from an EMBL/GenBank/DDBJ whole genome shotgun (WGS) entry which is preliminary data.</text>
</comment>
<dbReference type="PANTHER" id="PTHR11709">
    <property type="entry name" value="MULTI-COPPER OXIDASE"/>
    <property type="match status" value="1"/>
</dbReference>
<feature type="region of interest" description="Disordered" evidence="4">
    <location>
        <begin position="204"/>
        <end position="248"/>
    </location>
</feature>
<evidence type="ECO:0000313" key="9">
    <source>
        <dbReference type="EMBL" id="MBP1954750.1"/>
    </source>
</evidence>
<dbReference type="InterPro" id="IPR011706">
    <property type="entry name" value="Cu-oxidase_C"/>
</dbReference>
<dbReference type="GO" id="GO:0005507">
    <property type="term" value="F:copper ion binding"/>
    <property type="evidence" value="ECO:0007669"/>
    <property type="project" value="InterPro"/>
</dbReference>
<feature type="domain" description="Plastocyanin-like" evidence="7">
    <location>
        <begin position="74"/>
        <end position="183"/>
    </location>
</feature>
<proteinExistence type="predicted"/>
<dbReference type="InterPro" id="IPR033138">
    <property type="entry name" value="Cu_oxidase_CS"/>
</dbReference>
<dbReference type="AlphaFoldDB" id="A0A830FYF4"/>
<feature type="domain" description="Plastocyanin-like" evidence="6">
    <location>
        <begin position="405"/>
        <end position="499"/>
    </location>
</feature>
<dbReference type="CDD" id="cd13896">
    <property type="entry name" value="CuRO_3_CopA"/>
    <property type="match status" value="1"/>
</dbReference>
<feature type="compositionally biased region" description="Pro residues" evidence="4">
    <location>
        <begin position="52"/>
        <end position="62"/>
    </location>
</feature>
<feature type="domain" description="Plastocyanin-like" evidence="5">
    <location>
        <begin position="249"/>
        <end position="343"/>
    </location>
</feature>
<dbReference type="PANTHER" id="PTHR11709:SF394">
    <property type="entry name" value="FI03373P-RELATED"/>
    <property type="match status" value="1"/>
</dbReference>
<reference evidence="9" key="3">
    <citation type="submission" date="2021-03" db="EMBL/GenBank/DDBJ databases">
        <title>Genomic Encyclopedia of Type Strains, Phase IV (KMG-IV): sequencing the most valuable type-strain genomes for metagenomic binning, comparative biology and taxonomic classification.</title>
        <authorList>
            <person name="Goeker M."/>
        </authorList>
    </citation>
    <scope>NUCLEOTIDE SEQUENCE</scope>
    <source>
        <strain evidence="9">DSM 22443</strain>
    </source>
</reference>
<sequence>MPDDSRRRFLEGAGGLSLAALAGCVAPFGRRGSSPRMGAGDGRRDDGDAPTYAPPEPEPLPEPDVTRTLRARDVTAAPGSATTTNVWGYTDDYVGPELRVREGDVVEVTLENALPKVTTTHWHGVPLQNAYDGVPGVTQEPVDAGSAFTYRFCAEPAGTYFYHSHVGLQLDRALLGPLVVEEADPHVDYDREFVVVLDDYLGRPPEPLSEDGDGSGTGGGSGMGGGGMSGRGMGGGGGMGGMRGGDDRPPYRGVLANGRLPTDSPALAVNEGERVRFRFVNAASATEFRTRLAGHRLSVSHKDGRPVEPVAADEFVFGPGERYDAVVEMANPGAWQLLASPVDGTEAPARVDVRYGDADGAPRAPDWGRGRRLGYGDLRATESLGVSGSPDRTFDLTLSRAGGSYTWLIDGQAYPEADPLDVRAGEHVRVRMTNHSPVPHPMHLHGHFFRVGDARMDTVRVPGHMGQVTFDFHADNPGNWLFHCHNLYHLESGMARVVRYV</sequence>
<dbReference type="PROSITE" id="PS51257">
    <property type="entry name" value="PROKAR_LIPOPROTEIN"/>
    <property type="match status" value="1"/>
</dbReference>
<dbReference type="EMBL" id="JAGGKO010000002">
    <property type="protein sequence ID" value="MBP1954750.1"/>
    <property type="molecule type" value="Genomic_DNA"/>
</dbReference>
<evidence type="ECO:0000256" key="1">
    <source>
        <dbReference type="ARBA" id="ARBA00022723"/>
    </source>
</evidence>
<dbReference type="Pfam" id="PF00394">
    <property type="entry name" value="Cu-oxidase"/>
    <property type="match status" value="1"/>
</dbReference>
<dbReference type="EMBL" id="BMOO01000002">
    <property type="protein sequence ID" value="GGM59499.1"/>
    <property type="molecule type" value="Genomic_DNA"/>
</dbReference>
<keyword evidence="3" id="KW-0186">Copper</keyword>
<dbReference type="InterPro" id="IPR011707">
    <property type="entry name" value="Cu-oxidase-like_N"/>
</dbReference>
<gene>
    <name evidence="8" type="ORF">GCM10009017_07000</name>
    <name evidence="9" type="ORF">J2752_001662</name>
</gene>
<dbReference type="Gene3D" id="2.60.40.420">
    <property type="entry name" value="Cupredoxins - blue copper proteins"/>
    <property type="match status" value="2"/>
</dbReference>
<dbReference type="CDD" id="cd13861">
    <property type="entry name" value="CuRO_1_CumA_like"/>
    <property type="match status" value="1"/>
</dbReference>
<dbReference type="OrthoDB" id="247881at2157"/>
<evidence type="ECO:0000256" key="2">
    <source>
        <dbReference type="ARBA" id="ARBA00023002"/>
    </source>
</evidence>
<dbReference type="Proteomes" id="UP000765891">
    <property type="component" value="Unassembled WGS sequence"/>
</dbReference>
<accession>A0A830FYF4</accession>
<keyword evidence="1" id="KW-0479">Metal-binding</keyword>
<evidence type="ECO:0000259" key="6">
    <source>
        <dbReference type="Pfam" id="PF07731"/>
    </source>
</evidence>
<dbReference type="Pfam" id="PF07731">
    <property type="entry name" value="Cu-oxidase_2"/>
    <property type="match status" value="1"/>
</dbReference>
<protein>
    <submittedName>
        <fullName evidence="9">FtsP/CotA-like multicopper oxidase with cupredoxin domain</fullName>
    </submittedName>
    <submittedName>
        <fullName evidence="8">Putative oxidase (Copper-binding protein)</fullName>
    </submittedName>
</protein>
<dbReference type="GO" id="GO:0016491">
    <property type="term" value="F:oxidoreductase activity"/>
    <property type="evidence" value="ECO:0007669"/>
    <property type="project" value="UniProtKB-KW"/>
</dbReference>
<dbReference type="Proteomes" id="UP000614609">
    <property type="component" value="Unassembled WGS sequence"/>
</dbReference>
<organism evidence="8 10">
    <name type="scientific">Halarchaeum rubridurum</name>
    <dbReference type="NCBI Taxonomy" id="489911"/>
    <lineage>
        <taxon>Archaea</taxon>
        <taxon>Methanobacteriati</taxon>
        <taxon>Methanobacteriota</taxon>
        <taxon>Stenosarchaea group</taxon>
        <taxon>Halobacteria</taxon>
        <taxon>Halobacteriales</taxon>
        <taxon>Halobacteriaceae</taxon>
    </lineage>
</organism>
<reference evidence="8" key="1">
    <citation type="journal article" date="2014" name="Int. J. Syst. Evol. Microbiol.">
        <title>Complete genome sequence of Corynebacterium casei LMG S-19264T (=DSM 44701T), isolated from a smear-ripened cheese.</title>
        <authorList>
            <consortium name="US DOE Joint Genome Institute (JGI-PGF)"/>
            <person name="Walter F."/>
            <person name="Albersmeier A."/>
            <person name="Kalinowski J."/>
            <person name="Ruckert C."/>
        </authorList>
    </citation>
    <scope>NUCLEOTIDE SEQUENCE</scope>
    <source>
        <strain evidence="8">JCM 16108</strain>
    </source>
</reference>
<dbReference type="InterPro" id="IPR002355">
    <property type="entry name" value="Cu_oxidase_Cu_BS"/>
</dbReference>
<name>A0A830FYF4_9EURY</name>
<evidence type="ECO:0000259" key="7">
    <source>
        <dbReference type="Pfam" id="PF07732"/>
    </source>
</evidence>
<dbReference type="PROSITE" id="PS00079">
    <property type="entry name" value="MULTICOPPER_OXIDASE1"/>
    <property type="match status" value="1"/>
</dbReference>
<dbReference type="SUPFAM" id="SSF49503">
    <property type="entry name" value="Cupredoxins"/>
    <property type="match status" value="3"/>
</dbReference>
<feature type="region of interest" description="Disordered" evidence="4">
    <location>
        <begin position="27"/>
        <end position="64"/>
    </location>
</feature>
<dbReference type="Pfam" id="PF07732">
    <property type="entry name" value="Cu-oxidase_3"/>
    <property type="match status" value="1"/>
</dbReference>
<evidence type="ECO:0000313" key="10">
    <source>
        <dbReference type="Proteomes" id="UP000614609"/>
    </source>
</evidence>
<dbReference type="InterPro" id="IPR001117">
    <property type="entry name" value="Cu-oxidase_2nd"/>
</dbReference>
<reference evidence="8" key="2">
    <citation type="submission" date="2020-09" db="EMBL/GenBank/DDBJ databases">
        <authorList>
            <person name="Sun Q."/>
            <person name="Ohkuma M."/>
        </authorList>
    </citation>
    <scope>NUCLEOTIDE SEQUENCE</scope>
    <source>
        <strain evidence="8">JCM 16108</strain>
    </source>
</reference>
<dbReference type="InterPro" id="IPR045087">
    <property type="entry name" value="Cu-oxidase_fam"/>
</dbReference>
<evidence type="ECO:0000259" key="5">
    <source>
        <dbReference type="Pfam" id="PF00394"/>
    </source>
</evidence>
<keyword evidence="2" id="KW-0560">Oxidoreductase</keyword>
<dbReference type="PROSITE" id="PS51318">
    <property type="entry name" value="TAT"/>
    <property type="match status" value="1"/>
</dbReference>
<dbReference type="InterPro" id="IPR006311">
    <property type="entry name" value="TAT_signal"/>
</dbReference>
<evidence type="ECO:0000256" key="4">
    <source>
        <dbReference type="SAM" id="MobiDB-lite"/>
    </source>
</evidence>
<evidence type="ECO:0000256" key="3">
    <source>
        <dbReference type="ARBA" id="ARBA00023008"/>
    </source>
</evidence>
<dbReference type="InterPro" id="IPR034279">
    <property type="entry name" value="CuRO_3_CopA"/>
</dbReference>
<dbReference type="RefSeq" id="WP_188869918.1">
    <property type="nucleotide sequence ID" value="NZ_BMOO01000002.1"/>
</dbReference>